<feature type="region of interest" description="Disordered" evidence="1">
    <location>
        <begin position="36"/>
        <end position="58"/>
    </location>
</feature>
<dbReference type="EMBL" id="ML213590">
    <property type="protein sequence ID" value="TFK45105.1"/>
    <property type="molecule type" value="Genomic_DNA"/>
</dbReference>
<keyword evidence="4" id="KW-1185">Reference proteome</keyword>
<proteinExistence type="predicted"/>
<gene>
    <name evidence="3" type="ORF">BDQ12DRAFT_674119</name>
</gene>
<name>A0A5C3MK85_9AGAR</name>
<evidence type="ECO:0000313" key="4">
    <source>
        <dbReference type="Proteomes" id="UP000308652"/>
    </source>
</evidence>
<protein>
    <submittedName>
        <fullName evidence="3">Uncharacterized protein</fullName>
    </submittedName>
</protein>
<dbReference type="AlphaFoldDB" id="A0A5C3MK85"/>
<evidence type="ECO:0000313" key="3">
    <source>
        <dbReference type="EMBL" id="TFK45105.1"/>
    </source>
</evidence>
<dbReference type="Proteomes" id="UP000308652">
    <property type="component" value="Unassembled WGS sequence"/>
</dbReference>
<organism evidence="3 4">
    <name type="scientific">Crucibulum laeve</name>
    <dbReference type="NCBI Taxonomy" id="68775"/>
    <lineage>
        <taxon>Eukaryota</taxon>
        <taxon>Fungi</taxon>
        <taxon>Dikarya</taxon>
        <taxon>Basidiomycota</taxon>
        <taxon>Agaricomycotina</taxon>
        <taxon>Agaricomycetes</taxon>
        <taxon>Agaricomycetidae</taxon>
        <taxon>Agaricales</taxon>
        <taxon>Agaricineae</taxon>
        <taxon>Nidulariaceae</taxon>
        <taxon>Crucibulum</taxon>
    </lineage>
</organism>
<feature type="transmembrane region" description="Helical" evidence="2">
    <location>
        <begin position="307"/>
        <end position="330"/>
    </location>
</feature>
<keyword evidence="2" id="KW-1133">Transmembrane helix</keyword>
<keyword evidence="2" id="KW-0812">Transmembrane</keyword>
<sequence>MDFYDHKASISAFTSPPTLCFSAGVVIASASASEDQKLSGRKVPRSPEPSPAKGLPKRSTSMESFALVVSSVDPASSVGSLSLPLVADASCPLAVGSPDPLVAAAASCPLASPASRSTSGVSSVAGSLVPSRAPLVASCSFVVSLRVPFDNEMLASSFIFSSVPAVASGSVPCVTPPSPSAASPTPFTASFFTSSTASSTFDSSTASSSTSSSFFTSASTSSAFTTSGSHCLLPPLFPFLPPFPFVVADGGAGAEGVVGVFDGGGEVAVAIGVGGAVVAVGMGGVAVCCCGVINVSCPIGSVGVDGAGGFFFVFWVAVCCCCCFVFFVGFSEAGGSCPVGGSVG</sequence>
<keyword evidence="2" id="KW-0472">Membrane</keyword>
<accession>A0A5C3MK85</accession>
<feature type="transmembrane region" description="Helical" evidence="2">
    <location>
        <begin position="267"/>
        <end position="295"/>
    </location>
</feature>
<reference evidence="3 4" key="1">
    <citation type="journal article" date="2019" name="Nat. Ecol. Evol.">
        <title>Megaphylogeny resolves global patterns of mushroom evolution.</title>
        <authorList>
            <person name="Varga T."/>
            <person name="Krizsan K."/>
            <person name="Foldi C."/>
            <person name="Dima B."/>
            <person name="Sanchez-Garcia M."/>
            <person name="Sanchez-Ramirez S."/>
            <person name="Szollosi G.J."/>
            <person name="Szarkandi J.G."/>
            <person name="Papp V."/>
            <person name="Albert L."/>
            <person name="Andreopoulos W."/>
            <person name="Angelini C."/>
            <person name="Antonin V."/>
            <person name="Barry K.W."/>
            <person name="Bougher N.L."/>
            <person name="Buchanan P."/>
            <person name="Buyck B."/>
            <person name="Bense V."/>
            <person name="Catcheside P."/>
            <person name="Chovatia M."/>
            <person name="Cooper J."/>
            <person name="Damon W."/>
            <person name="Desjardin D."/>
            <person name="Finy P."/>
            <person name="Geml J."/>
            <person name="Haridas S."/>
            <person name="Hughes K."/>
            <person name="Justo A."/>
            <person name="Karasinski D."/>
            <person name="Kautmanova I."/>
            <person name="Kiss B."/>
            <person name="Kocsube S."/>
            <person name="Kotiranta H."/>
            <person name="LaButti K.M."/>
            <person name="Lechner B.E."/>
            <person name="Liimatainen K."/>
            <person name="Lipzen A."/>
            <person name="Lukacs Z."/>
            <person name="Mihaltcheva S."/>
            <person name="Morgado L.N."/>
            <person name="Niskanen T."/>
            <person name="Noordeloos M.E."/>
            <person name="Ohm R.A."/>
            <person name="Ortiz-Santana B."/>
            <person name="Ovrebo C."/>
            <person name="Racz N."/>
            <person name="Riley R."/>
            <person name="Savchenko A."/>
            <person name="Shiryaev A."/>
            <person name="Soop K."/>
            <person name="Spirin V."/>
            <person name="Szebenyi C."/>
            <person name="Tomsovsky M."/>
            <person name="Tulloss R.E."/>
            <person name="Uehling J."/>
            <person name="Grigoriev I.V."/>
            <person name="Vagvolgyi C."/>
            <person name="Papp T."/>
            <person name="Martin F.M."/>
            <person name="Miettinen O."/>
            <person name="Hibbett D.S."/>
            <person name="Nagy L.G."/>
        </authorList>
    </citation>
    <scope>NUCLEOTIDE SEQUENCE [LARGE SCALE GENOMIC DNA]</scope>
    <source>
        <strain evidence="3 4">CBS 166.37</strain>
    </source>
</reference>
<evidence type="ECO:0000256" key="1">
    <source>
        <dbReference type="SAM" id="MobiDB-lite"/>
    </source>
</evidence>
<evidence type="ECO:0000256" key="2">
    <source>
        <dbReference type="SAM" id="Phobius"/>
    </source>
</evidence>